<name>A0ABT9PXJ0_9HYPH</name>
<keyword evidence="3" id="KW-1185">Reference proteome</keyword>
<proteinExistence type="predicted"/>
<keyword evidence="1" id="KW-1133">Transmembrane helix</keyword>
<dbReference type="RefSeq" id="WP_306837128.1">
    <property type="nucleotide sequence ID" value="NZ_JAUSRF010000012.1"/>
</dbReference>
<dbReference type="EMBL" id="JAUSRF010000012">
    <property type="protein sequence ID" value="MDP9838851.1"/>
    <property type="molecule type" value="Genomic_DNA"/>
</dbReference>
<reference evidence="2 3" key="1">
    <citation type="submission" date="2023-07" db="EMBL/GenBank/DDBJ databases">
        <title>Sorghum-associated microbial communities from plants grown in Nebraska, USA.</title>
        <authorList>
            <person name="Schachtman D."/>
        </authorList>
    </citation>
    <scope>NUCLEOTIDE SEQUENCE [LARGE SCALE GENOMIC DNA]</scope>
    <source>
        <strain evidence="2 3">DS1307</strain>
    </source>
</reference>
<sequence>MAPANSNVTPIRAEDALRDATLALESAQPRKRSDTDLSEVDAKIGAAEARTDTKFAELLGELRLMNQRLDHVEKSTSGMRSTVIGTGIGVLAVAIAVMAYGAQWFDLGMDAQQVSDRAVSAAIEKVQPQIDAIKTGNGEVNMKLDQLLQATRPRPATP</sequence>
<organism evidence="2 3">
    <name type="scientific">Neorhizobium huautlense</name>
    <dbReference type="NCBI Taxonomy" id="67774"/>
    <lineage>
        <taxon>Bacteria</taxon>
        <taxon>Pseudomonadati</taxon>
        <taxon>Pseudomonadota</taxon>
        <taxon>Alphaproteobacteria</taxon>
        <taxon>Hyphomicrobiales</taxon>
        <taxon>Rhizobiaceae</taxon>
        <taxon>Rhizobium/Agrobacterium group</taxon>
        <taxon>Neorhizobium</taxon>
    </lineage>
</organism>
<comment type="caution">
    <text evidence="2">The sequence shown here is derived from an EMBL/GenBank/DDBJ whole genome shotgun (WGS) entry which is preliminary data.</text>
</comment>
<accession>A0ABT9PXJ0</accession>
<gene>
    <name evidence="2" type="ORF">J2T09_003623</name>
</gene>
<feature type="transmembrane region" description="Helical" evidence="1">
    <location>
        <begin position="83"/>
        <end position="102"/>
    </location>
</feature>
<evidence type="ECO:0000313" key="3">
    <source>
        <dbReference type="Proteomes" id="UP001241472"/>
    </source>
</evidence>
<evidence type="ECO:0000313" key="2">
    <source>
        <dbReference type="EMBL" id="MDP9838851.1"/>
    </source>
</evidence>
<evidence type="ECO:0000256" key="1">
    <source>
        <dbReference type="SAM" id="Phobius"/>
    </source>
</evidence>
<keyword evidence="1" id="KW-0472">Membrane</keyword>
<keyword evidence="1" id="KW-0812">Transmembrane</keyword>
<evidence type="ECO:0008006" key="4">
    <source>
        <dbReference type="Google" id="ProtNLM"/>
    </source>
</evidence>
<dbReference type="Proteomes" id="UP001241472">
    <property type="component" value="Unassembled WGS sequence"/>
</dbReference>
<protein>
    <recommendedName>
        <fullName evidence="4">DUF3618 domain-containing protein</fullName>
    </recommendedName>
</protein>